<organism evidence="2 3">
    <name type="scientific">Rhodocollybia butyracea</name>
    <dbReference type="NCBI Taxonomy" id="206335"/>
    <lineage>
        <taxon>Eukaryota</taxon>
        <taxon>Fungi</taxon>
        <taxon>Dikarya</taxon>
        <taxon>Basidiomycota</taxon>
        <taxon>Agaricomycotina</taxon>
        <taxon>Agaricomycetes</taxon>
        <taxon>Agaricomycetidae</taxon>
        <taxon>Agaricales</taxon>
        <taxon>Marasmiineae</taxon>
        <taxon>Omphalotaceae</taxon>
        <taxon>Rhodocollybia</taxon>
    </lineage>
</organism>
<feature type="region of interest" description="Disordered" evidence="1">
    <location>
        <begin position="361"/>
        <end position="401"/>
    </location>
</feature>
<dbReference type="EMBL" id="JADNRY010000077">
    <property type="protein sequence ID" value="KAF9067139.1"/>
    <property type="molecule type" value="Genomic_DNA"/>
</dbReference>
<gene>
    <name evidence="2" type="ORF">BDP27DRAFT_1365116</name>
</gene>
<feature type="region of interest" description="Disordered" evidence="1">
    <location>
        <begin position="199"/>
        <end position="232"/>
    </location>
</feature>
<evidence type="ECO:0000313" key="3">
    <source>
        <dbReference type="Proteomes" id="UP000772434"/>
    </source>
</evidence>
<feature type="compositionally biased region" description="Low complexity" evidence="1">
    <location>
        <begin position="98"/>
        <end position="120"/>
    </location>
</feature>
<evidence type="ECO:0000256" key="1">
    <source>
        <dbReference type="SAM" id="MobiDB-lite"/>
    </source>
</evidence>
<feature type="compositionally biased region" description="Basic and acidic residues" evidence="1">
    <location>
        <begin position="373"/>
        <end position="385"/>
    </location>
</feature>
<feature type="compositionally biased region" description="Low complexity" evidence="1">
    <location>
        <begin position="147"/>
        <end position="157"/>
    </location>
</feature>
<dbReference type="AlphaFoldDB" id="A0A9P5PJX9"/>
<protein>
    <submittedName>
        <fullName evidence="2">Uncharacterized protein</fullName>
    </submittedName>
</protein>
<comment type="caution">
    <text evidence="2">The sequence shown here is derived from an EMBL/GenBank/DDBJ whole genome shotgun (WGS) entry which is preliminary data.</text>
</comment>
<feature type="compositionally biased region" description="Polar residues" evidence="1">
    <location>
        <begin position="288"/>
        <end position="298"/>
    </location>
</feature>
<feature type="compositionally biased region" description="Polar residues" evidence="1">
    <location>
        <begin position="362"/>
        <end position="371"/>
    </location>
</feature>
<dbReference type="OrthoDB" id="3365472at2759"/>
<reference evidence="2" key="1">
    <citation type="submission" date="2020-11" db="EMBL/GenBank/DDBJ databases">
        <authorList>
            <consortium name="DOE Joint Genome Institute"/>
            <person name="Ahrendt S."/>
            <person name="Riley R."/>
            <person name="Andreopoulos W."/>
            <person name="Labutti K."/>
            <person name="Pangilinan J."/>
            <person name="Ruiz-Duenas F.J."/>
            <person name="Barrasa J.M."/>
            <person name="Sanchez-Garcia M."/>
            <person name="Camarero S."/>
            <person name="Miyauchi S."/>
            <person name="Serrano A."/>
            <person name="Linde D."/>
            <person name="Babiker R."/>
            <person name="Drula E."/>
            <person name="Ayuso-Fernandez I."/>
            <person name="Pacheco R."/>
            <person name="Padilla G."/>
            <person name="Ferreira P."/>
            <person name="Barriuso J."/>
            <person name="Kellner H."/>
            <person name="Castanera R."/>
            <person name="Alfaro M."/>
            <person name="Ramirez L."/>
            <person name="Pisabarro A.G."/>
            <person name="Kuo A."/>
            <person name="Tritt A."/>
            <person name="Lipzen A."/>
            <person name="He G."/>
            <person name="Yan M."/>
            <person name="Ng V."/>
            <person name="Cullen D."/>
            <person name="Martin F."/>
            <person name="Rosso M.-N."/>
            <person name="Henrissat B."/>
            <person name="Hibbett D."/>
            <person name="Martinez A.T."/>
            <person name="Grigoriev I.V."/>
        </authorList>
    </citation>
    <scope>NUCLEOTIDE SEQUENCE</scope>
    <source>
        <strain evidence="2">AH 40177</strain>
    </source>
</reference>
<dbReference type="Proteomes" id="UP000772434">
    <property type="component" value="Unassembled WGS sequence"/>
</dbReference>
<feature type="compositionally biased region" description="Low complexity" evidence="1">
    <location>
        <begin position="264"/>
        <end position="276"/>
    </location>
</feature>
<accession>A0A9P5PJX9</accession>
<feature type="compositionally biased region" description="Low complexity" evidence="1">
    <location>
        <begin position="203"/>
        <end position="227"/>
    </location>
</feature>
<name>A0A9P5PJX9_9AGAR</name>
<proteinExistence type="predicted"/>
<evidence type="ECO:0000313" key="2">
    <source>
        <dbReference type="EMBL" id="KAF9067139.1"/>
    </source>
</evidence>
<feature type="compositionally biased region" description="Polar residues" evidence="1">
    <location>
        <begin position="134"/>
        <end position="143"/>
    </location>
</feature>
<keyword evidence="3" id="KW-1185">Reference proteome</keyword>
<feature type="compositionally biased region" description="Acidic residues" evidence="1">
    <location>
        <begin position="310"/>
        <end position="327"/>
    </location>
</feature>
<sequence>MDFHSAFCPVCDRQIAPKRTTQLVAAPAIIGTTGSGRRNVQNRPPPKTKTIIDQGPCPLYCSDHCKMTDMLRHHEDTSEPLTYPIFRSTRKPENAEGSSPSDAESDSFSSTSATTATTTDISHHSPTDEFPPSLSASTPINYKQRSRSFISGRSSRSVTTFHAPSSLPSTSTFVNAVSDSPPAHDDYLLSQFHHSFSRRSESRVSMYSGPSSPTSRSPPSTSALSTSPRRERPLIAHGVQGKLLVPDVYVRVPTRPCTSRRESSSSLASLTSISSAPGAMTMRHRTGSMASVASSRASLKSPLARYGNDSCDDEDSEEDEYPCEELDAPQSPGFGGFNIGTSPKRPNLGDMRAWSFDAFSRAGSSSGSTFPTIRERRKSEKKELKPNYNPDGKRLFLFPTD</sequence>
<feature type="compositionally biased region" description="Polar residues" evidence="1">
    <location>
        <begin position="158"/>
        <end position="170"/>
    </location>
</feature>
<feature type="region of interest" description="Disordered" evidence="1">
    <location>
        <begin position="76"/>
        <end position="170"/>
    </location>
</feature>
<feature type="region of interest" description="Disordered" evidence="1">
    <location>
        <begin position="256"/>
        <end position="342"/>
    </location>
</feature>